<dbReference type="InterPro" id="IPR041628">
    <property type="entry name" value="ChlI/MoxR_AAA_lid"/>
</dbReference>
<evidence type="ECO:0000256" key="3">
    <source>
        <dbReference type="ARBA" id="ARBA00061607"/>
    </source>
</evidence>
<keyword evidence="1" id="KW-0547">Nucleotide-binding</keyword>
<dbReference type="Pfam" id="PF07726">
    <property type="entry name" value="AAA_3"/>
    <property type="match status" value="1"/>
</dbReference>
<evidence type="ECO:0000313" key="6">
    <source>
        <dbReference type="Proteomes" id="UP000179266"/>
    </source>
</evidence>
<sequence>MDYDRLKTFQENIAKVIIGKPEVIKLTLVTFLARGHLLIEDVPGVGKTTLAMAFARSLQCSFKRIQLTPDLLPSDIIGVSIYNQKSKEFEFMKGPIFANIVLADEINRATPRTQSALLEAMGEKQVSVDGVTHKLEDPFFVVATLNPVEYHGTFPLPEAQLDRFTMKIRIGYPDFAEEKTVLEHQQYTHPLDHVKSQFEIQEMFKIQEEIKSVKVSNPVYDYILKIVEKTRNSDKTILGASPRGSIALYRTCQALAFLSERDFCLPDDVKKLASQVLAHRLIIHPRFAHNGITNEMVMQEILEEIEVPI</sequence>
<comment type="similarity">
    <text evidence="3">Belongs to the MoxR family.</text>
</comment>
<proteinExistence type="inferred from homology"/>
<dbReference type="SUPFAM" id="SSF52540">
    <property type="entry name" value="P-loop containing nucleoside triphosphate hydrolases"/>
    <property type="match status" value="1"/>
</dbReference>
<organism evidence="5 6">
    <name type="scientific">Candidatus Schekmanbacteria bacterium RBG_13_48_7</name>
    <dbReference type="NCBI Taxonomy" id="1817878"/>
    <lineage>
        <taxon>Bacteria</taxon>
        <taxon>Candidatus Schekmaniibacteriota</taxon>
    </lineage>
</organism>
<dbReference type="InterPro" id="IPR011703">
    <property type="entry name" value="ATPase_AAA-3"/>
</dbReference>
<dbReference type="AlphaFoldDB" id="A0A1F7RQ04"/>
<dbReference type="SMART" id="SM00382">
    <property type="entry name" value="AAA"/>
    <property type="match status" value="1"/>
</dbReference>
<reference evidence="5 6" key="1">
    <citation type="journal article" date="2016" name="Nat. Commun.">
        <title>Thousands of microbial genomes shed light on interconnected biogeochemical processes in an aquifer system.</title>
        <authorList>
            <person name="Anantharaman K."/>
            <person name="Brown C.T."/>
            <person name="Hug L.A."/>
            <person name="Sharon I."/>
            <person name="Castelle C.J."/>
            <person name="Probst A.J."/>
            <person name="Thomas B.C."/>
            <person name="Singh A."/>
            <person name="Wilkins M.J."/>
            <person name="Karaoz U."/>
            <person name="Brodie E.L."/>
            <person name="Williams K.H."/>
            <person name="Hubbard S.S."/>
            <person name="Banfield J.F."/>
        </authorList>
    </citation>
    <scope>NUCLEOTIDE SEQUENCE [LARGE SCALE GENOMIC DNA]</scope>
</reference>
<dbReference type="Pfam" id="PF17863">
    <property type="entry name" value="AAA_lid_2"/>
    <property type="match status" value="1"/>
</dbReference>
<dbReference type="CDD" id="cd00009">
    <property type="entry name" value="AAA"/>
    <property type="match status" value="1"/>
</dbReference>
<dbReference type="PANTHER" id="PTHR42759">
    <property type="entry name" value="MOXR FAMILY PROTEIN"/>
    <property type="match status" value="1"/>
</dbReference>
<evidence type="ECO:0000313" key="5">
    <source>
        <dbReference type="EMBL" id="OGL43551.1"/>
    </source>
</evidence>
<name>A0A1F7RQ04_9BACT</name>
<dbReference type="PANTHER" id="PTHR42759:SF5">
    <property type="entry name" value="METHANOL DEHYDROGENASE REGULATOR"/>
    <property type="match status" value="1"/>
</dbReference>
<evidence type="ECO:0000256" key="1">
    <source>
        <dbReference type="ARBA" id="ARBA00022741"/>
    </source>
</evidence>
<dbReference type="Proteomes" id="UP000179266">
    <property type="component" value="Unassembled WGS sequence"/>
</dbReference>
<keyword evidence="2" id="KW-0067">ATP-binding</keyword>
<dbReference type="PIRSF" id="PIRSF002849">
    <property type="entry name" value="AAA_ATPase_chaperone_MoxR_prd"/>
    <property type="match status" value="1"/>
</dbReference>
<accession>A0A1F7RQ04</accession>
<dbReference type="InterPro" id="IPR003593">
    <property type="entry name" value="AAA+_ATPase"/>
</dbReference>
<dbReference type="FunFam" id="3.40.50.300:FF:000640">
    <property type="entry name" value="MoxR family ATPase"/>
    <property type="match status" value="1"/>
</dbReference>
<dbReference type="GO" id="GO:0005524">
    <property type="term" value="F:ATP binding"/>
    <property type="evidence" value="ECO:0007669"/>
    <property type="project" value="UniProtKB-KW"/>
</dbReference>
<evidence type="ECO:0000256" key="2">
    <source>
        <dbReference type="ARBA" id="ARBA00022840"/>
    </source>
</evidence>
<dbReference type="GO" id="GO:0016887">
    <property type="term" value="F:ATP hydrolysis activity"/>
    <property type="evidence" value="ECO:0007669"/>
    <property type="project" value="InterPro"/>
</dbReference>
<dbReference type="EMBL" id="MGDD01000265">
    <property type="protein sequence ID" value="OGL43551.1"/>
    <property type="molecule type" value="Genomic_DNA"/>
</dbReference>
<dbReference type="Gene3D" id="1.10.8.80">
    <property type="entry name" value="Magnesium chelatase subunit I, C-Terminal domain"/>
    <property type="match status" value="1"/>
</dbReference>
<dbReference type="InterPro" id="IPR027417">
    <property type="entry name" value="P-loop_NTPase"/>
</dbReference>
<dbReference type="InterPro" id="IPR050764">
    <property type="entry name" value="CbbQ/NirQ/NorQ/GpvN"/>
</dbReference>
<gene>
    <name evidence="5" type="ORF">A2161_19350</name>
</gene>
<dbReference type="Gene3D" id="3.40.50.300">
    <property type="entry name" value="P-loop containing nucleotide triphosphate hydrolases"/>
    <property type="match status" value="1"/>
</dbReference>
<evidence type="ECO:0000259" key="4">
    <source>
        <dbReference type="SMART" id="SM00382"/>
    </source>
</evidence>
<feature type="domain" description="AAA+ ATPase" evidence="4">
    <location>
        <begin position="33"/>
        <end position="174"/>
    </location>
</feature>
<comment type="caution">
    <text evidence="5">The sequence shown here is derived from an EMBL/GenBank/DDBJ whole genome shotgun (WGS) entry which is preliminary data.</text>
</comment>
<protein>
    <recommendedName>
        <fullName evidence="4">AAA+ ATPase domain-containing protein</fullName>
    </recommendedName>
</protein>